<keyword evidence="5" id="KW-1185">Reference proteome</keyword>
<feature type="domain" description="Thioredoxin" evidence="3">
    <location>
        <begin position="45"/>
        <end position="186"/>
    </location>
</feature>
<dbReference type="GO" id="GO:0016491">
    <property type="term" value="F:oxidoreductase activity"/>
    <property type="evidence" value="ECO:0007669"/>
    <property type="project" value="InterPro"/>
</dbReference>
<evidence type="ECO:0000256" key="1">
    <source>
        <dbReference type="SAM" id="MobiDB-lite"/>
    </source>
</evidence>
<dbReference type="KEGG" id="lyj:FKV23_00400"/>
<accession>A0A514BMX6</accession>
<proteinExistence type="predicted"/>
<evidence type="ECO:0000313" key="5">
    <source>
        <dbReference type="Proteomes" id="UP000317199"/>
    </source>
</evidence>
<evidence type="ECO:0000259" key="3">
    <source>
        <dbReference type="PROSITE" id="PS51352"/>
    </source>
</evidence>
<reference evidence="4 5" key="1">
    <citation type="submission" date="2019-06" db="EMBL/GenBank/DDBJ databases">
        <title>Lysobacter alkalisoli sp. nov. isolated from saline-alkali soil.</title>
        <authorList>
            <person name="Sun J.-Q."/>
            <person name="Xu L."/>
        </authorList>
    </citation>
    <scope>NUCLEOTIDE SEQUENCE [LARGE SCALE GENOMIC DNA]</scope>
    <source>
        <strain evidence="4 5">SJ-36</strain>
    </source>
</reference>
<dbReference type="Gene3D" id="3.40.30.10">
    <property type="entry name" value="Glutaredoxin"/>
    <property type="match status" value="1"/>
</dbReference>
<dbReference type="PANTHER" id="PTHR42852">
    <property type="entry name" value="THIOL:DISULFIDE INTERCHANGE PROTEIN DSBE"/>
    <property type="match status" value="1"/>
</dbReference>
<dbReference type="Pfam" id="PF08534">
    <property type="entry name" value="Redoxin"/>
    <property type="match status" value="1"/>
</dbReference>
<protein>
    <submittedName>
        <fullName evidence="4">TlpA family protein disulfide reductase</fullName>
    </submittedName>
</protein>
<evidence type="ECO:0000313" key="4">
    <source>
        <dbReference type="EMBL" id="QDH68744.1"/>
    </source>
</evidence>
<dbReference type="CDD" id="cd02966">
    <property type="entry name" value="TlpA_like_family"/>
    <property type="match status" value="1"/>
</dbReference>
<feature type="chain" id="PRO_5022160611" evidence="2">
    <location>
        <begin position="43"/>
        <end position="207"/>
    </location>
</feature>
<keyword evidence="2" id="KW-0732">Signal</keyword>
<feature type="region of interest" description="Disordered" evidence="1">
    <location>
        <begin position="1"/>
        <end position="20"/>
    </location>
</feature>
<dbReference type="InterPro" id="IPR050553">
    <property type="entry name" value="Thioredoxin_ResA/DsbE_sf"/>
</dbReference>
<organism evidence="4 5">
    <name type="scientific">Marilutibacter alkalisoli</name>
    <dbReference type="NCBI Taxonomy" id="2591633"/>
    <lineage>
        <taxon>Bacteria</taxon>
        <taxon>Pseudomonadati</taxon>
        <taxon>Pseudomonadota</taxon>
        <taxon>Gammaproteobacteria</taxon>
        <taxon>Lysobacterales</taxon>
        <taxon>Lysobacteraceae</taxon>
        <taxon>Marilutibacter</taxon>
    </lineage>
</organism>
<sequence>MLLPPTMHRQGTGQGGTMDGNRRVATWMAALLACMAAVTAHAASPKAGEVPPDLLGKTPKGEEIRISDHRGKVMVVSFWASWCPQCRRKFPVLDYLQEQVDPEQLRVVVVNFKEDASTYRAVRRQARKSKVTWTHDRNGAVSDAYGVNAVPHTFIIDKTGKVAKVHLGYSERSVPGLIATLNELLAAPAAGDVAALDASSATGSAGP</sequence>
<dbReference type="Proteomes" id="UP000317199">
    <property type="component" value="Chromosome"/>
</dbReference>
<name>A0A514BMX6_9GAMM</name>
<dbReference type="InterPro" id="IPR036249">
    <property type="entry name" value="Thioredoxin-like_sf"/>
</dbReference>
<gene>
    <name evidence="4" type="ORF">FKV23_00400</name>
</gene>
<dbReference type="AlphaFoldDB" id="A0A514BMX6"/>
<dbReference type="PROSITE" id="PS51352">
    <property type="entry name" value="THIOREDOXIN_2"/>
    <property type="match status" value="1"/>
</dbReference>
<dbReference type="EMBL" id="CP041242">
    <property type="protein sequence ID" value="QDH68744.1"/>
    <property type="molecule type" value="Genomic_DNA"/>
</dbReference>
<dbReference type="OrthoDB" id="9796554at2"/>
<dbReference type="SUPFAM" id="SSF52833">
    <property type="entry name" value="Thioredoxin-like"/>
    <property type="match status" value="1"/>
</dbReference>
<dbReference type="InterPro" id="IPR013740">
    <property type="entry name" value="Redoxin"/>
</dbReference>
<feature type="signal peptide" evidence="2">
    <location>
        <begin position="1"/>
        <end position="42"/>
    </location>
</feature>
<dbReference type="PANTHER" id="PTHR42852:SF13">
    <property type="entry name" value="PROTEIN DIPZ"/>
    <property type="match status" value="1"/>
</dbReference>
<dbReference type="InterPro" id="IPR013766">
    <property type="entry name" value="Thioredoxin_domain"/>
</dbReference>
<evidence type="ECO:0000256" key="2">
    <source>
        <dbReference type="SAM" id="SignalP"/>
    </source>
</evidence>